<evidence type="ECO:0000313" key="8">
    <source>
        <dbReference type="Proteomes" id="UP000037425"/>
    </source>
</evidence>
<dbReference type="GO" id="GO:0030170">
    <property type="term" value="F:pyridoxal phosphate binding"/>
    <property type="evidence" value="ECO:0007669"/>
    <property type="project" value="InterPro"/>
</dbReference>
<dbReference type="Pfam" id="PF00202">
    <property type="entry name" value="Aminotran_3"/>
    <property type="match status" value="1"/>
</dbReference>
<dbReference type="InterPro" id="IPR015421">
    <property type="entry name" value="PyrdxlP-dep_Trfase_major"/>
</dbReference>
<comment type="caution">
    <text evidence="7">The sequence shown here is derived from an EMBL/GenBank/DDBJ whole genome shotgun (WGS) entry which is preliminary data.</text>
</comment>
<dbReference type="RefSeq" id="WP_053251985.1">
    <property type="nucleotide sequence ID" value="NZ_LGAP01000027.1"/>
</dbReference>
<evidence type="ECO:0000256" key="2">
    <source>
        <dbReference type="ARBA" id="ARBA00008954"/>
    </source>
</evidence>
<dbReference type="PIRSF" id="PIRSF000521">
    <property type="entry name" value="Transaminase_4ab_Lys_Orn"/>
    <property type="match status" value="1"/>
</dbReference>
<evidence type="ECO:0000256" key="4">
    <source>
        <dbReference type="ARBA" id="ARBA00022679"/>
    </source>
</evidence>
<dbReference type="PANTHER" id="PTHR43094:SF1">
    <property type="entry name" value="AMINOTRANSFERASE CLASS-III"/>
    <property type="match status" value="1"/>
</dbReference>
<dbReference type="OrthoDB" id="9801834at2"/>
<evidence type="ECO:0000256" key="1">
    <source>
        <dbReference type="ARBA" id="ARBA00001933"/>
    </source>
</evidence>
<dbReference type="PROSITE" id="PS00600">
    <property type="entry name" value="AA_TRANSFER_CLASS_3"/>
    <property type="match status" value="1"/>
</dbReference>
<dbReference type="Gene3D" id="3.40.640.10">
    <property type="entry name" value="Type I PLP-dependent aspartate aminotransferase-like (Major domain)"/>
    <property type="match status" value="1"/>
</dbReference>
<dbReference type="FunFam" id="3.40.640.10:FF:000014">
    <property type="entry name" value="Adenosylmethionine-8-amino-7-oxononanoate aminotransferase, probable"/>
    <property type="match status" value="1"/>
</dbReference>
<dbReference type="InterPro" id="IPR005814">
    <property type="entry name" value="Aminotrans_3"/>
</dbReference>
<keyword evidence="5 6" id="KW-0663">Pyridoxal phosphate</keyword>
<comment type="similarity">
    <text evidence="2 6">Belongs to the class-III pyridoxal-phosphate-dependent aminotransferase family.</text>
</comment>
<keyword evidence="3" id="KW-0032">Aminotransferase</keyword>
<name>A0A0L8BI86_ENSAD</name>
<dbReference type="PANTHER" id="PTHR43094">
    <property type="entry name" value="AMINOTRANSFERASE"/>
    <property type="match status" value="1"/>
</dbReference>
<evidence type="ECO:0000256" key="5">
    <source>
        <dbReference type="ARBA" id="ARBA00022898"/>
    </source>
</evidence>
<organism evidence="7 8">
    <name type="scientific">Ensifer adhaerens</name>
    <name type="common">Sinorhizobium morelense</name>
    <dbReference type="NCBI Taxonomy" id="106592"/>
    <lineage>
        <taxon>Bacteria</taxon>
        <taxon>Pseudomonadati</taxon>
        <taxon>Pseudomonadota</taxon>
        <taxon>Alphaproteobacteria</taxon>
        <taxon>Hyphomicrobiales</taxon>
        <taxon>Rhizobiaceae</taxon>
        <taxon>Sinorhizobium/Ensifer group</taxon>
        <taxon>Ensifer</taxon>
    </lineage>
</organism>
<dbReference type="SUPFAM" id="SSF53383">
    <property type="entry name" value="PLP-dependent transferases"/>
    <property type="match status" value="1"/>
</dbReference>
<reference evidence="8" key="1">
    <citation type="submission" date="2015-07" db="EMBL/GenBank/DDBJ databases">
        <title>Whole genome sequence of an Ensifer adhaerens strain isolated from a cave pool in the Wind Cave National Park.</title>
        <authorList>
            <person name="Eng W.W.H."/>
            <person name="Gan H.M."/>
            <person name="Barton H.A."/>
            <person name="Savka M.A."/>
        </authorList>
    </citation>
    <scope>NUCLEOTIDE SEQUENCE [LARGE SCALE GENOMIC DNA]</scope>
    <source>
        <strain evidence="8">SD006</strain>
    </source>
</reference>
<dbReference type="InterPro" id="IPR015422">
    <property type="entry name" value="PyrdxlP-dep_Trfase_small"/>
</dbReference>
<gene>
    <name evidence="7" type="ORF">AC244_27490</name>
</gene>
<dbReference type="NCBIfam" id="NF005447">
    <property type="entry name" value="PRK07036.1"/>
    <property type="match status" value="1"/>
</dbReference>
<dbReference type="PATRIC" id="fig|106592.7.peg.4290"/>
<protein>
    <recommendedName>
        <fullName evidence="9">Adenosylmethionine-8-amino-7-oxononanoate aminotransferase</fullName>
    </recommendedName>
</protein>
<evidence type="ECO:0008006" key="9">
    <source>
        <dbReference type="Google" id="ProtNLM"/>
    </source>
</evidence>
<sequence>MDTSLRPNAYPATENARKHLLMPAEEMSKLGTEVRPLLTHGEGVYLFDESGRRYIDGPAGMWCTQIGYGRQEIAKAIADQAMKLSYNSPWYTINSPSSELAARIAEKTPGDLNRIFFTTGGSTAVDTALRFTEFYNNVLGRPEKKKIIVRKNGYHGSTQLTASCSGREGNWPNFDIANDRIKFISSPDKRHRGTRSEAAFLQDLVEEFESTIDEIGPDKVAAFLAEPLLASGGVVIPPRGYHARIKAICESHDIIYISDEVVTAFGRCGEWFASEKVFGVVPDIITFAKGLTSGYVPMGGLAISERLLARISGEAANGSYFTNGYTYTGHPVSSAAALANMDVIENDGLLEHVRKVGVYFAERLAGLATLPSIWDVRTAGLIGCVECITEPGRTFADESDKRLTGVVDRLCFERGLVVRPIANMCVLSPPLTINRQEIDEMCDILRSAIMDATTETQ</sequence>
<evidence type="ECO:0000256" key="6">
    <source>
        <dbReference type="RuleBase" id="RU003560"/>
    </source>
</evidence>
<dbReference type="AlphaFoldDB" id="A0A0L8BI86"/>
<keyword evidence="4" id="KW-0808">Transferase</keyword>
<dbReference type="InterPro" id="IPR015424">
    <property type="entry name" value="PyrdxlP-dep_Trfase"/>
</dbReference>
<evidence type="ECO:0000256" key="3">
    <source>
        <dbReference type="ARBA" id="ARBA00022576"/>
    </source>
</evidence>
<comment type="cofactor">
    <cofactor evidence="1">
        <name>pyridoxal 5'-phosphate</name>
        <dbReference type="ChEBI" id="CHEBI:597326"/>
    </cofactor>
</comment>
<dbReference type="InterPro" id="IPR049704">
    <property type="entry name" value="Aminotrans_3_PPA_site"/>
</dbReference>
<dbReference type="GO" id="GO:0008483">
    <property type="term" value="F:transaminase activity"/>
    <property type="evidence" value="ECO:0007669"/>
    <property type="project" value="UniProtKB-KW"/>
</dbReference>
<dbReference type="EMBL" id="LGAP01000027">
    <property type="protein sequence ID" value="KOF14382.1"/>
    <property type="molecule type" value="Genomic_DNA"/>
</dbReference>
<proteinExistence type="inferred from homology"/>
<dbReference type="Gene3D" id="3.90.1150.10">
    <property type="entry name" value="Aspartate Aminotransferase, domain 1"/>
    <property type="match status" value="1"/>
</dbReference>
<dbReference type="Proteomes" id="UP000037425">
    <property type="component" value="Unassembled WGS sequence"/>
</dbReference>
<dbReference type="CDD" id="cd00610">
    <property type="entry name" value="OAT_like"/>
    <property type="match status" value="1"/>
</dbReference>
<evidence type="ECO:0000313" key="7">
    <source>
        <dbReference type="EMBL" id="KOF14382.1"/>
    </source>
</evidence>
<accession>A0A0L8BI86</accession>